<evidence type="ECO:0000256" key="3">
    <source>
        <dbReference type="SAM" id="Phobius"/>
    </source>
</evidence>
<dbReference type="NCBIfam" id="TIGR00350">
    <property type="entry name" value="lytR_cpsA_psr"/>
    <property type="match status" value="1"/>
</dbReference>
<gene>
    <name evidence="5" type="ORF">SAMN06297387_101627</name>
</gene>
<feature type="domain" description="Cell envelope-related transcriptional attenuator" evidence="4">
    <location>
        <begin position="110"/>
        <end position="266"/>
    </location>
</feature>
<comment type="similarity">
    <text evidence="1">Belongs to the LytR/CpsA/Psr (LCP) family.</text>
</comment>
<dbReference type="Gene3D" id="3.40.630.190">
    <property type="entry name" value="LCP protein"/>
    <property type="match status" value="1"/>
</dbReference>
<sequence length="375" mass="39760">MVPPMGEGSEAVSGQEEPPGRPPSASRRRRLIRVALVGVVALAVLLGAAGTVLYFKLDGNISQIDIEEALGGDRPEDSDNGSTDVLVLGSDTRTGENGSFGGDDPDGEARSDTAMILHVNEDHDAATVVSIPRDTIVPRPACERVDGEGEAPAVERTMFNEAYGVGGPVCAVKTVEAMTGLRMDHFLEVDFAGFERLVDALGGVEVTTSEAIEDSDSHLRLSAGTHTLSGRESLALVRTRKAVGDGSDLGRIQLQQSFLRSLMTQVDGVDLMGNPKRLYDLADTATSALTTDSDLASVRKLVDFTRTLGDVGPDATQMVTLPVGYDPADPNRVAPLTEQSRQVWDALREDRPVPRSAIRDSAAEEGGADDVILRG</sequence>
<keyword evidence="3" id="KW-1133">Transmembrane helix</keyword>
<dbReference type="PANTHER" id="PTHR33392:SF6">
    <property type="entry name" value="POLYISOPRENYL-TEICHOIC ACID--PEPTIDOGLYCAN TEICHOIC ACID TRANSFERASE TAGU"/>
    <property type="match status" value="1"/>
</dbReference>
<dbReference type="AlphaFoldDB" id="A0A286DL67"/>
<accession>A0A286DL67</accession>
<dbReference type="EMBL" id="OCNE01000001">
    <property type="protein sequence ID" value="SOD59467.1"/>
    <property type="molecule type" value="Genomic_DNA"/>
</dbReference>
<protein>
    <submittedName>
        <fullName evidence="5">Transcriptional attenuator, LytR family</fullName>
    </submittedName>
</protein>
<dbReference type="Pfam" id="PF03816">
    <property type="entry name" value="LytR_cpsA_psr"/>
    <property type="match status" value="1"/>
</dbReference>
<evidence type="ECO:0000259" key="4">
    <source>
        <dbReference type="Pfam" id="PF03816"/>
    </source>
</evidence>
<evidence type="ECO:0000256" key="1">
    <source>
        <dbReference type="ARBA" id="ARBA00006068"/>
    </source>
</evidence>
<dbReference type="InterPro" id="IPR050922">
    <property type="entry name" value="LytR/CpsA/Psr_CW_biosynth"/>
</dbReference>
<evidence type="ECO:0000313" key="6">
    <source>
        <dbReference type="Proteomes" id="UP000219072"/>
    </source>
</evidence>
<dbReference type="PANTHER" id="PTHR33392">
    <property type="entry name" value="POLYISOPRENYL-TEICHOIC ACID--PEPTIDOGLYCAN TEICHOIC ACID TRANSFERASE TAGU"/>
    <property type="match status" value="1"/>
</dbReference>
<keyword evidence="6" id="KW-1185">Reference proteome</keyword>
<dbReference type="InterPro" id="IPR004474">
    <property type="entry name" value="LytR_CpsA_psr"/>
</dbReference>
<feature type="region of interest" description="Disordered" evidence="2">
    <location>
        <begin position="70"/>
        <end position="109"/>
    </location>
</feature>
<keyword evidence="3" id="KW-0472">Membrane</keyword>
<feature type="region of interest" description="Disordered" evidence="2">
    <location>
        <begin position="1"/>
        <end position="26"/>
    </location>
</feature>
<evidence type="ECO:0000256" key="2">
    <source>
        <dbReference type="SAM" id="MobiDB-lite"/>
    </source>
</evidence>
<evidence type="ECO:0000313" key="5">
    <source>
        <dbReference type="EMBL" id="SOD59467.1"/>
    </source>
</evidence>
<dbReference type="Proteomes" id="UP000219072">
    <property type="component" value="Unassembled WGS sequence"/>
</dbReference>
<name>A0A286DL67_9ACTN</name>
<keyword evidence="3" id="KW-0812">Transmembrane</keyword>
<organism evidence="5 6">
    <name type="scientific">Streptomyces zhaozhouensis</name>
    <dbReference type="NCBI Taxonomy" id="1300267"/>
    <lineage>
        <taxon>Bacteria</taxon>
        <taxon>Bacillati</taxon>
        <taxon>Actinomycetota</taxon>
        <taxon>Actinomycetes</taxon>
        <taxon>Kitasatosporales</taxon>
        <taxon>Streptomycetaceae</taxon>
        <taxon>Streptomyces</taxon>
    </lineage>
</organism>
<proteinExistence type="inferred from homology"/>
<feature type="transmembrane region" description="Helical" evidence="3">
    <location>
        <begin position="31"/>
        <end position="55"/>
    </location>
</feature>
<reference evidence="5 6" key="1">
    <citation type="submission" date="2017-09" db="EMBL/GenBank/DDBJ databases">
        <authorList>
            <person name="Ehlers B."/>
            <person name="Leendertz F.H."/>
        </authorList>
    </citation>
    <scope>NUCLEOTIDE SEQUENCE [LARGE SCALE GENOMIC DNA]</scope>
    <source>
        <strain evidence="5 6">CGMCC 4.7095</strain>
    </source>
</reference>